<dbReference type="AlphaFoldDB" id="W4FRF0"/>
<feature type="region of interest" description="Disordered" evidence="2">
    <location>
        <begin position="72"/>
        <end position="91"/>
    </location>
</feature>
<name>W4FRF0_APHAT</name>
<keyword evidence="3" id="KW-0732">Signal</keyword>
<dbReference type="EMBL" id="KI913170">
    <property type="protein sequence ID" value="ETV70055.1"/>
    <property type="molecule type" value="Genomic_DNA"/>
</dbReference>
<proteinExistence type="predicted"/>
<protein>
    <recommendedName>
        <fullName evidence="5">Dynein regulatory complex protein 1 C-terminal domain-containing protein</fullName>
    </recommendedName>
</protein>
<evidence type="ECO:0008006" key="5">
    <source>
        <dbReference type="Google" id="ProtNLM"/>
    </source>
</evidence>
<feature type="coiled-coil region" evidence="1">
    <location>
        <begin position="164"/>
        <end position="219"/>
    </location>
</feature>
<organism evidence="4">
    <name type="scientific">Aphanomyces astaci</name>
    <name type="common">Crayfish plague agent</name>
    <dbReference type="NCBI Taxonomy" id="112090"/>
    <lineage>
        <taxon>Eukaryota</taxon>
        <taxon>Sar</taxon>
        <taxon>Stramenopiles</taxon>
        <taxon>Oomycota</taxon>
        <taxon>Saprolegniomycetes</taxon>
        <taxon>Saprolegniales</taxon>
        <taxon>Verrucalvaceae</taxon>
        <taxon>Aphanomyces</taxon>
    </lineage>
</organism>
<dbReference type="RefSeq" id="XP_009840498.1">
    <property type="nucleotide sequence ID" value="XM_009842196.1"/>
</dbReference>
<evidence type="ECO:0000256" key="2">
    <source>
        <dbReference type="SAM" id="MobiDB-lite"/>
    </source>
</evidence>
<evidence type="ECO:0000256" key="3">
    <source>
        <dbReference type="SAM" id="SignalP"/>
    </source>
</evidence>
<dbReference type="VEuPathDB" id="FungiDB:H257_14400"/>
<feature type="signal peptide" evidence="3">
    <location>
        <begin position="1"/>
        <end position="22"/>
    </location>
</feature>
<evidence type="ECO:0000313" key="4">
    <source>
        <dbReference type="EMBL" id="ETV70055.1"/>
    </source>
</evidence>
<sequence>MVMRFPFLDVVALSALPVMLHSSRSPSPTCCVDASEHLKVLVELTDCKEKYYRLGADLRQLKLRALETAAKTSHKNSMGEDNQQQQQQQDLGDALGRHETLRHEFAQFRRDSERRERLAQARMDALVQDLEMAKAYVDKIEQAKISDDTVQLLRRQLRDKSNDMDVVVEENQVLREDLDRERARRKEIERDCDKCRTRVQELQIELAAHKHRHRRINDDGDNDDEEATTGVLSQLIADNKRLSALLMDTAEFARFRMHETLVGASYVERPPQDNLDAWGRLVSELLPRYLAPKNAVTHPTTLKSRSEPTSSGMDEELRWVPSHVLHLVRSFQRRHCPTVSPHLFDTWVLQLHKGWHDRCTTKLRHVTERHRKREAELRRQLQHTTPYDAVVHTREIERLRQDVLDLTQKLLRGGKGGGRASRPNH</sequence>
<dbReference type="OrthoDB" id="75612at2759"/>
<reference evidence="4" key="1">
    <citation type="submission" date="2013-12" db="EMBL/GenBank/DDBJ databases">
        <title>The Genome Sequence of Aphanomyces astaci APO3.</title>
        <authorList>
            <consortium name="The Broad Institute Genomics Platform"/>
            <person name="Russ C."/>
            <person name="Tyler B."/>
            <person name="van West P."/>
            <person name="Dieguez-Uribeondo J."/>
            <person name="Young S.K."/>
            <person name="Zeng Q."/>
            <person name="Gargeya S."/>
            <person name="Fitzgerald M."/>
            <person name="Abouelleil A."/>
            <person name="Alvarado L."/>
            <person name="Chapman S.B."/>
            <person name="Gainer-Dewar J."/>
            <person name="Goldberg J."/>
            <person name="Griggs A."/>
            <person name="Gujja S."/>
            <person name="Hansen M."/>
            <person name="Howarth C."/>
            <person name="Imamovic A."/>
            <person name="Ireland A."/>
            <person name="Larimer J."/>
            <person name="McCowan C."/>
            <person name="Murphy C."/>
            <person name="Pearson M."/>
            <person name="Poon T.W."/>
            <person name="Priest M."/>
            <person name="Roberts A."/>
            <person name="Saif S."/>
            <person name="Shea T."/>
            <person name="Sykes S."/>
            <person name="Wortman J."/>
            <person name="Nusbaum C."/>
            <person name="Birren B."/>
        </authorList>
    </citation>
    <scope>NUCLEOTIDE SEQUENCE [LARGE SCALE GENOMIC DNA]</scope>
    <source>
        <strain evidence="4">APO3</strain>
    </source>
</reference>
<keyword evidence="1" id="KW-0175">Coiled coil</keyword>
<gene>
    <name evidence="4" type="ORF">H257_14400</name>
</gene>
<accession>W4FRF0</accession>
<evidence type="ECO:0000256" key="1">
    <source>
        <dbReference type="SAM" id="Coils"/>
    </source>
</evidence>
<feature type="chain" id="PRO_5004841718" description="Dynein regulatory complex protein 1 C-terminal domain-containing protein" evidence="3">
    <location>
        <begin position="23"/>
        <end position="425"/>
    </location>
</feature>
<dbReference type="GeneID" id="20816396"/>